<evidence type="ECO:0000256" key="10">
    <source>
        <dbReference type="PROSITE-ProRule" id="PRU10141"/>
    </source>
</evidence>
<keyword evidence="5 10" id="KW-0547">Nucleotide-binding</keyword>
<comment type="catalytic activity">
    <reaction evidence="8">
        <text>L-threonyl-[protein] + ATP = O-phospho-L-threonyl-[protein] + ADP + H(+)</text>
        <dbReference type="Rhea" id="RHEA:46608"/>
        <dbReference type="Rhea" id="RHEA-COMP:11060"/>
        <dbReference type="Rhea" id="RHEA-COMP:11605"/>
        <dbReference type="ChEBI" id="CHEBI:15378"/>
        <dbReference type="ChEBI" id="CHEBI:30013"/>
        <dbReference type="ChEBI" id="CHEBI:30616"/>
        <dbReference type="ChEBI" id="CHEBI:61977"/>
        <dbReference type="ChEBI" id="CHEBI:456216"/>
        <dbReference type="EC" id="2.7.11.22"/>
    </reaction>
</comment>
<keyword evidence="3" id="KW-0723">Serine/threonine-protein kinase</keyword>
<gene>
    <name evidence="13" type="ORF">CDAUBV1_LOCUS3148</name>
</gene>
<feature type="domain" description="Protein kinase" evidence="12">
    <location>
        <begin position="287"/>
        <end position="601"/>
    </location>
</feature>
<evidence type="ECO:0000256" key="6">
    <source>
        <dbReference type="ARBA" id="ARBA00022777"/>
    </source>
</evidence>
<dbReference type="EMBL" id="CAXLJL010000079">
    <property type="protein sequence ID" value="CAL5130949.1"/>
    <property type="molecule type" value="Genomic_DNA"/>
</dbReference>
<dbReference type="GO" id="GO:0005524">
    <property type="term" value="F:ATP binding"/>
    <property type="evidence" value="ECO:0007669"/>
    <property type="project" value="UniProtKB-UniRule"/>
</dbReference>
<evidence type="ECO:0000256" key="4">
    <source>
        <dbReference type="ARBA" id="ARBA00022679"/>
    </source>
</evidence>
<proteinExistence type="inferred from homology"/>
<dbReference type="EC" id="2.7.11.22" evidence="2"/>
<evidence type="ECO:0000313" key="14">
    <source>
        <dbReference type="Proteomes" id="UP001497525"/>
    </source>
</evidence>
<evidence type="ECO:0000256" key="7">
    <source>
        <dbReference type="ARBA" id="ARBA00022840"/>
    </source>
</evidence>
<feature type="region of interest" description="Disordered" evidence="11">
    <location>
        <begin position="227"/>
        <end position="272"/>
    </location>
</feature>
<dbReference type="PANTHER" id="PTHR24056:SF246">
    <property type="entry name" value="ECDYSONE-INDUCED PROTEIN 63E, ISOFORM N"/>
    <property type="match status" value="1"/>
</dbReference>
<dbReference type="InterPro" id="IPR011009">
    <property type="entry name" value="Kinase-like_dom_sf"/>
</dbReference>
<dbReference type="Pfam" id="PF00069">
    <property type="entry name" value="Pkinase"/>
    <property type="match status" value="1"/>
</dbReference>
<keyword evidence="4" id="KW-0808">Transferase</keyword>
<dbReference type="PROSITE" id="PS00107">
    <property type="entry name" value="PROTEIN_KINASE_ATP"/>
    <property type="match status" value="1"/>
</dbReference>
<evidence type="ECO:0000256" key="9">
    <source>
        <dbReference type="ARBA" id="ARBA00048367"/>
    </source>
</evidence>
<dbReference type="GO" id="GO:0005634">
    <property type="term" value="C:nucleus"/>
    <property type="evidence" value="ECO:0007669"/>
    <property type="project" value="TreeGrafter"/>
</dbReference>
<dbReference type="GO" id="GO:0004693">
    <property type="term" value="F:cyclin-dependent protein serine/threonine kinase activity"/>
    <property type="evidence" value="ECO:0007669"/>
    <property type="project" value="UniProtKB-EC"/>
</dbReference>
<feature type="binding site" evidence="10">
    <location>
        <position position="316"/>
    </location>
    <ligand>
        <name>ATP</name>
        <dbReference type="ChEBI" id="CHEBI:30616"/>
    </ligand>
</feature>
<organism evidence="13 14">
    <name type="scientific">Calicophoron daubneyi</name>
    <name type="common">Rumen fluke</name>
    <name type="synonym">Paramphistomum daubneyi</name>
    <dbReference type="NCBI Taxonomy" id="300641"/>
    <lineage>
        <taxon>Eukaryota</taxon>
        <taxon>Metazoa</taxon>
        <taxon>Spiralia</taxon>
        <taxon>Lophotrochozoa</taxon>
        <taxon>Platyhelminthes</taxon>
        <taxon>Trematoda</taxon>
        <taxon>Digenea</taxon>
        <taxon>Plagiorchiida</taxon>
        <taxon>Pronocephalata</taxon>
        <taxon>Paramphistomoidea</taxon>
        <taxon>Paramphistomidae</taxon>
        <taxon>Calicophoron</taxon>
    </lineage>
</organism>
<comment type="similarity">
    <text evidence="1">Belongs to the protein kinase superfamily. CMGC Ser/Thr protein kinase family. CDC2/CDKX subfamily.</text>
</comment>
<feature type="compositionally biased region" description="Polar residues" evidence="11">
    <location>
        <begin position="241"/>
        <end position="253"/>
    </location>
</feature>
<dbReference type="FunFam" id="1.10.510.10:FF:000611">
    <property type="entry name" value="CMGC family protein kinase"/>
    <property type="match status" value="1"/>
</dbReference>
<dbReference type="PANTHER" id="PTHR24056">
    <property type="entry name" value="CELL DIVISION PROTEIN KINASE"/>
    <property type="match status" value="1"/>
</dbReference>
<dbReference type="InterPro" id="IPR017441">
    <property type="entry name" value="Protein_kinase_ATP_BS"/>
</dbReference>
<evidence type="ECO:0000256" key="11">
    <source>
        <dbReference type="SAM" id="MobiDB-lite"/>
    </source>
</evidence>
<dbReference type="FunFam" id="3.30.200.20:FF:000124">
    <property type="entry name" value="Cyclin-dependent kinase 4"/>
    <property type="match status" value="1"/>
</dbReference>
<evidence type="ECO:0000313" key="13">
    <source>
        <dbReference type="EMBL" id="CAL5130949.1"/>
    </source>
</evidence>
<dbReference type="Gene3D" id="1.10.510.10">
    <property type="entry name" value="Transferase(Phosphotransferase) domain 1"/>
    <property type="match status" value="1"/>
</dbReference>
<dbReference type="Gene3D" id="3.30.200.20">
    <property type="entry name" value="Phosphorylase Kinase, domain 1"/>
    <property type="match status" value="1"/>
</dbReference>
<evidence type="ECO:0000256" key="5">
    <source>
        <dbReference type="ARBA" id="ARBA00022741"/>
    </source>
</evidence>
<evidence type="ECO:0000259" key="12">
    <source>
        <dbReference type="PROSITE" id="PS50011"/>
    </source>
</evidence>
<dbReference type="PROSITE" id="PS00108">
    <property type="entry name" value="PROTEIN_KINASE_ST"/>
    <property type="match status" value="1"/>
</dbReference>
<accession>A0AAV2T4R5</accession>
<dbReference type="Proteomes" id="UP001497525">
    <property type="component" value="Unassembled WGS sequence"/>
</dbReference>
<comment type="caution">
    <text evidence="13">The sequence shown here is derived from an EMBL/GenBank/DDBJ whole genome shotgun (WGS) entry which is preliminary data.</text>
</comment>
<keyword evidence="6" id="KW-0418">Kinase</keyword>
<keyword evidence="7 10" id="KW-0067">ATP-binding</keyword>
<reference evidence="13" key="1">
    <citation type="submission" date="2024-06" db="EMBL/GenBank/DDBJ databases">
        <authorList>
            <person name="Liu X."/>
            <person name="Lenzi L."/>
            <person name="Haldenby T S."/>
            <person name="Uol C."/>
        </authorList>
    </citation>
    <scope>NUCLEOTIDE SEQUENCE</scope>
</reference>
<dbReference type="PROSITE" id="PS50011">
    <property type="entry name" value="PROTEIN_KINASE_DOM"/>
    <property type="match status" value="1"/>
</dbReference>
<feature type="compositionally biased region" description="Basic and acidic residues" evidence="11">
    <location>
        <begin position="231"/>
        <end position="240"/>
    </location>
</feature>
<sequence>MSSGVFYLNRDHCERSRTVEGHIDHCDGNSLNDFLLNCDRPNGGRPKEFITNGWKEKSEPAHKEVRDHTGAPTVWDVNNTRNGHPLLHSSRNELRLVDKRNSARHHDRKDNHISHPIYLDERRRLESISVIPVEQQNLHKNDHKQIQSEHCEEQDAPTVYKFVSPPRTDEFINRLISDCDQTISNPRTESTYHSPHSCSHTASLEDHNLASATSSLSSWSGKTVSILEPDPEFRGKHEMSSRTQGRNQQASQSLKDRSSGGQNHRPLSRKQLRHSLSEMGFGKIESYRKFERIGEGTYATVYKGYSMVLKKMVALKEIRMEKTEGAPCTAIREISLLRYLRHANIVTLHDVIFTRGSLTLVFEYAGHDLRTFMERNGGTISMKLVQSFMFQMLRALEFCHARQVLHRDLKPQNLLINRNNELKLADFGLARAQSIPTKTYSNEVATLWYRPPDVLLGERNYSGDIDMWGAGCIFYEMATGSTLFPGESKEGQILIIFKKIGIPSESYWPELRQNAMFMETVVPNISKEKIRDLSRPSSVSDFPEDSNLSLGFKDYKEYLRVLFTRRVSRLDKVGIDLLVRCLALVGFRRITANSALHHAYFHGLLPNGMTADDLNPEQSVIFPNRSMSEVKKAAATKKPQKARSKLFRETGLTKSMDDLHLLSESPTNKTKVSVWDDSPKFSSRKQKSLGNLRDLDLFSETDTDRSEWNAYSSAEHPRYDKHITASKDYQSPLCGEQSPVHTGPSGCLKRAEVVSNSTVSSSNLRTLSHNRWKKERATPLTFYIQDGRATETSEPEPKSSTNELRPVYAIPSPVSIRSRTEMRLGFKQTRVACIKSDASKNHQIFTVCLNSHHPAGDHIQYPQNVAIEPTHGNSPTWSEKTSPLRSSEHHADAPVKRPFIVNHNRTTQEIGLRDGPEYNLSWNHSVEENELSNHRNGLLVNEKPNGRRNLKPYPRVLTVRGPNAILREPC</sequence>
<dbReference type="GO" id="GO:0005737">
    <property type="term" value="C:cytoplasm"/>
    <property type="evidence" value="ECO:0007669"/>
    <property type="project" value="TreeGrafter"/>
</dbReference>
<dbReference type="InterPro" id="IPR000719">
    <property type="entry name" value="Prot_kinase_dom"/>
</dbReference>
<dbReference type="SUPFAM" id="SSF56112">
    <property type="entry name" value="Protein kinase-like (PK-like)"/>
    <property type="match status" value="1"/>
</dbReference>
<evidence type="ECO:0000256" key="2">
    <source>
        <dbReference type="ARBA" id="ARBA00012425"/>
    </source>
</evidence>
<dbReference type="SMART" id="SM00220">
    <property type="entry name" value="S_TKc"/>
    <property type="match status" value="1"/>
</dbReference>
<feature type="region of interest" description="Disordered" evidence="11">
    <location>
        <begin position="930"/>
        <end position="953"/>
    </location>
</feature>
<dbReference type="AlphaFoldDB" id="A0AAV2T4R5"/>
<evidence type="ECO:0000256" key="3">
    <source>
        <dbReference type="ARBA" id="ARBA00022527"/>
    </source>
</evidence>
<comment type="catalytic activity">
    <reaction evidence="9">
        <text>L-seryl-[protein] + ATP = O-phospho-L-seryl-[protein] + ADP + H(+)</text>
        <dbReference type="Rhea" id="RHEA:17989"/>
        <dbReference type="Rhea" id="RHEA-COMP:9863"/>
        <dbReference type="Rhea" id="RHEA-COMP:11604"/>
        <dbReference type="ChEBI" id="CHEBI:15378"/>
        <dbReference type="ChEBI" id="CHEBI:29999"/>
        <dbReference type="ChEBI" id="CHEBI:30616"/>
        <dbReference type="ChEBI" id="CHEBI:83421"/>
        <dbReference type="ChEBI" id="CHEBI:456216"/>
        <dbReference type="EC" id="2.7.11.22"/>
    </reaction>
</comment>
<evidence type="ECO:0000256" key="1">
    <source>
        <dbReference type="ARBA" id="ARBA00006485"/>
    </source>
</evidence>
<dbReference type="InterPro" id="IPR008271">
    <property type="entry name" value="Ser/Thr_kinase_AS"/>
</dbReference>
<dbReference type="InterPro" id="IPR050108">
    <property type="entry name" value="CDK"/>
</dbReference>
<name>A0AAV2T4R5_CALDB</name>
<protein>
    <recommendedName>
        <fullName evidence="2">cyclin-dependent kinase</fullName>
        <ecNumber evidence="2">2.7.11.22</ecNumber>
    </recommendedName>
</protein>
<evidence type="ECO:0000256" key="8">
    <source>
        <dbReference type="ARBA" id="ARBA00047811"/>
    </source>
</evidence>